<evidence type="ECO:0000313" key="1">
    <source>
        <dbReference type="EMBL" id="KAA3477462.1"/>
    </source>
</evidence>
<dbReference type="Proteomes" id="UP000325315">
    <property type="component" value="Unassembled WGS sequence"/>
</dbReference>
<protein>
    <submittedName>
        <fullName evidence="1">Chromo domain-containing protein</fullName>
    </submittedName>
</protein>
<keyword evidence="2" id="KW-1185">Reference proteome</keyword>
<dbReference type="AlphaFoldDB" id="A0A5B6W9D2"/>
<proteinExistence type="predicted"/>
<accession>A0A5B6W9D2</accession>
<gene>
    <name evidence="1" type="ORF">EPI10_011347</name>
</gene>
<evidence type="ECO:0000313" key="2">
    <source>
        <dbReference type="Proteomes" id="UP000325315"/>
    </source>
</evidence>
<organism evidence="1 2">
    <name type="scientific">Gossypium australe</name>
    <dbReference type="NCBI Taxonomy" id="47621"/>
    <lineage>
        <taxon>Eukaryota</taxon>
        <taxon>Viridiplantae</taxon>
        <taxon>Streptophyta</taxon>
        <taxon>Embryophyta</taxon>
        <taxon>Tracheophyta</taxon>
        <taxon>Spermatophyta</taxon>
        <taxon>Magnoliopsida</taxon>
        <taxon>eudicotyledons</taxon>
        <taxon>Gunneridae</taxon>
        <taxon>Pentapetalae</taxon>
        <taxon>rosids</taxon>
        <taxon>malvids</taxon>
        <taxon>Malvales</taxon>
        <taxon>Malvaceae</taxon>
        <taxon>Malvoideae</taxon>
        <taxon>Gossypium</taxon>
    </lineage>
</organism>
<reference evidence="2" key="1">
    <citation type="journal article" date="2019" name="Plant Biotechnol. J.">
        <title>Genome sequencing of the Australian wild diploid species Gossypium australe highlights disease resistance and delayed gland morphogenesis.</title>
        <authorList>
            <person name="Cai Y."/>
            <person name="Cai X."/>
            <person name="Wang Q."/>
            <person name="Wang P."/>
            <person name="Zhang Y."/>
            <person name="Cai C."/>
            <person name="Xu Y."/>
            <person name="Wang K."/>
            <person name="Zhou Z."/>
            <person name="Wang C."/>
            <person name="Geng S."/>
            <person name="Li B."/>
            <person name="Dong Q."/>
            <person name="Hou Y."/>
            <person name="Wang H."/>
            <person name="Ai P."/>
            <person name="Liu Z."/>
            <person name="Yi F."/>
            <person name="Sun M."/>
            <person name="An G."/>
            <person name="Cheng J."/>
            <person name="Zhang Y."/>
            <person name="Shi Q."/>
            <person name="Xie Y."/>
            <person name="Shi X."/>
            <person name="Chang Y."/>
            <person name="Huang F."/>
            <person name="Chen Y."/>
            <person name="Hong S."/>
            <person name="Mi L."/>
            <person name="Sun Q."/>
            <person name="Zhang L."/>
            <person name="Zhou B."/>
            <person name="Peng R."/>
            <person name="Zhang X."/>
            <person name="Liu F."/>
        </authorList>
    </citation>
    <scope>NUCLEOTIDE SEQUENCE [LARGE SCALE GENOMIC DNA]</scope>
    <source>
        <strain evidence="2">cv. PA1801</strain>
    </source>
</reference>
<dbReference type="EMBL" id="SMMG02000004">
    <property type="protein sequence ID" value="KAA3477462.1"/>
    <property type="molecule type" value="Genomic_DNA"/>
</dbReference>
<name>A0A5B6W9D2_9ROSI</name>
<comment type="caution">
    <text evidence="1">The sequence shown here is derived from an EMBL/GenBank/DDBJ whole genome shotgun (WGS) entry which is preliminary data.</text>
</comment>
<sequence length="62" mass="7407">MKVRYQKHGVEEPTWELEEAIRKQYPNLFTDQEKRNADLDRGKSKVIELSVYFVISVHENLT</sequence>